<feature type="non-terminal residue" evidence="1">
    <location>
        <position position="35"/>
    </location>
</feature>
<evidence type="ECO:0000313" key="1">
    <source>
        <dbReference type="EMBL" id="GBN62003.1"/>
    </source>
</evidence>
<keyword evidence="2" id="KW-1185">Reference proteome</keyword>
<dbReference type="EMBL" id="BGPR01299057">
    <property type="protein sequence ID" value="GBN62003.1"/>
    <property type="molecule type" value="Genomic_DNA"/>
</dbReference>
<reference evidence="1 2" key="1">
    <citation type="journal article" date="2019" name="Sci. Rep.">
        <title>Orb-weaving spider Araneus ventricosus genome elucidates the spidroin gene catalogue.</title>
        <authorList>
            <person name="Kono N."/>
            <person name="Nakamura H."/>
            <person name="Ohtoshi R."/>
            <person name="Moran D.A.P."/>
            <person name="Shinohara A."/>
            <person name="Yoshida Y."/>
            <person name="Fujiwara M."/>
            <person name="Mori M."/>
            <person name="Tomita M."/>
            <person name="Arakawa K."/>
        </authorList>
    </citation>
    <scope>NUCLEOTIDE SEQUENCE [LARGE SCALE GENOMIC DNA]</scope>
</reference>
<accession>A0A4Y2QFP1</accession>
<organism evidence="1 2">
    <name type="scientific">Araneus ventricosus</name>
    <name type="common">Orbweaver spider</name>
    <name type="synonym">Epeira ventricosa</name>
    <dbReference type="NCBI Taxonomy" id="182803"/>
    <lineage>
        <taxon>Eukaryota</taxon>
        <taxon>Metazoa</taxon>
        <taxon>Ecdysozoa</taxon>
        <taxon>Arthropoda</taxon>
        <taxon>Chelicerata</taxon>
        <taxon>Arachnida</taxon>
        <taxon>Araneae</taxon>
        <taxon>Araneomorphae</taxon>
        <taxon>Entelegynae</taxon>
        <taxon>Araneoidea</taxon>
        <taxon>Araneidae</taxon>
        <taxon>Araneus</taxon>
    </lineage>
</organism>
<name>A0A4Y2QFP1_ARAVE</name>
<dbReference type="AlphaFoldDB" id="A0A4Y2QFP1"/>
<dbReference type="Proteomes" id="UP000499080">
    <property type="component" value="Unassembled WGS sequence"/>
</dbReference>
<sequence>MYLLQIRDTTGSKTPHPFGLGHFNAICIEVFFQKE</sequence>
<comment type="caution">
    <text evidence="1">The sequence shown here is derived from an EMBL/GenBank/DDBJ whole genome shotgun (WGS) entry which is preliminary data.</text>
</comment>
<gene>
    <name evidence="1" type="ORF">AVEN_269233_1</name>
</gene>
<protein>
    <submittedName>
        <fullName evidence="1">Uncharacterized protein</fullName>
    </submittedName>
</protein>
<evidence type="ECO:0000313" key="2">
    <source>
        <dbReference type="Proteomes" id="UP000499080"/>
    </source>
</evidence>
<proteinExistence type="predicted"/>